<comment type="similarity">
    <text evidence="8">Belongs to the NFYA/HAP2 subunit family.</text>
</comment>
<sequence>MGKTTSQDQCASSDSVHDESYRKYAHDMRAALFLQNPELSMNIVTQPEMSQPTVQFPYACADPYISGFYTAYGPHNMIQPQVMAAATGRIPLPADIPEDGPIYVNAKQYHGILRRRQIRAKLEAQNKLVKNRKPYLHESRHQHAVNRVRGSGGRFLSTRKAHEEQPGSEPNNPPSSFLFGKKMDVSNCNVGPSSTGEDTESVRMTVQTQGGGFAYYASVVR</sequence>
<dbReference type="PRINTS" id="PR00616">
    <property type="entry name" value="CCAATSUBUNTB"/>
</dbReference>
<evidence type="ECO:0000313" key="10">
    <source>
        <dbReference type="EMBL" id="CAA0836904.1"/>
    </source>
</evidence>
<comment type="subcellular location">
    <subcellularLocation>
        <location evidence="1 8">Nucleus</location>
    </subcellularLocation>
</comment>
<evidence type="ECO:0000313" key="11">
    <source>
        <dbReference type="Proteomes" id="UP001153555"/>
    </source>
</evidence>
<evidence type="ECO:0000256" key="3">
    <source>
        <dbReference type="ARBA" id="ARBA00023125"/>
    </source>
</evidence>
<keyword evidence="4" id="KW-0010">Activator</keyword>
<keyword evidence="5 8" id="KW-0804">Transcription</keyword>
<dbReference type="Proteomes" id="UP001153555">
    <property type="component" value="Unassembled WGS sequence"/>
</dbReference>
<dbReference type="Pfam" id="PF02045">
    <property type="entry name" value="CBFB_NFYA"/>
    <property type="match status" value="1"/>
</dbReference>
<evidence type="ECO:0000256" key="2">
    <source>
        <dbReference type="ARBA" id="ARBA00023015"/>
    </source>
</evidence>
<accession>A0A9N7NQI3</accession>
<protein>
    <recommendedName>
        <fullName evidence="8">Nuclear transcription factor Y subunit</fullName>
    </recommendedName>
</protein>
<evidence type="ECO:0000256" key="1">
    <source>
        <dbReference type="ARBA" id="ARBA00004123"/>
    </source>
</evidence>
<evidence type="ECO:0000256" key="5">
    <source>
        <dbReference type="ARBA" id="ARBA00023163"/>
    </source>
</evidence>
<organism evidence="10 11">
    <name type="scientific">Striga hermonthica</name>
    <name type="common">Purple witchweed</name>
    <name type="synonym">Buchnera hermonthica</name>
    <dbReference type="NCBI Taxonomy" id="68872"/>
    <lineage>
        <taxon>Eukaryota</taxon>
        <taxon>Viridiplantae</taxon>
        <taxon>Streptophyta</taxon>
        <taxon>Embryophyta</taxon>
        <taxon>Tracheophyta</taxon>
        <taxon>Spermatophyta</taxon>
        <taxon>Magnoliopsida</taxon>
        <taxon>eudicotyledons</taxon>
        <taxon>Gunneridae</taxon>
        <taxon>Pentapetalae</taxon>
        <taxon>asterids</taxon>
        <taxon>lamiids</taxon>
        <taxon>Lamiales</taxon>
        <taxon>Orobanchaceae</taxon>
        <taxon>Buchnereae</taxon>
        <taxon>Striga</taxon>
    </lineage>
</organism>
<proteinExistence type="inferred from homology"/>
<dbReference type="SMART" id="SM00521">
    <property type="entry name" value="CBF"/>
    <property type="match status" value="1"/>
</dbReference>
<dbReference type="GO" id="GO:0016602">
    <property type="term" value="C:CCAAT-binding factor complex"/>
    <property type="evidence" value="ECO:0007669"/>
    <property type="project" value="InterPro"/>
</dbReference>
<dbReference type="PROSITE" id="PS51152">
    <property type="entry name" value="NFYA_HAP2_2"/>
    <property type="match status" value="1"/>
</dbReference>
<dbReference type="InterPro" id="IPR001289">
    <property type="entry name" value="NFYA"/>
</dbReference>
<reference evidence="10" key="1">
    <citation type="submission" date="2019-12" db="EMBL/GenBank/DDBJ databases">
        <authorList>
            <person name="Scholes J."/>
        </authorList>
    </citation>
    <scope>NUCLEOTIDE SEQUENCE</scope>
</reference>
<keyword evidence="2 8" id="KW-0805">Transcription regulation</keyword>
<evidence type="ECO:0000256" key="6">
    <source>
        <dbReference type="ARBA" id="ARBA00023242"/>
    </source>
</evidence>
<dbReference type="Gene3D" id="6.10.250.2430">
    <property type="match status" value="1"/>
</dbReference>
<comment type="subunit">
    <text evidence="7">Heterotrimeric transcription factor composed of three components, NF-YA, NF-YB and NF-YC. NF-YB and NF-YC must interact and dimerize for NF-YA association and DNA binding.</text>
</comment>
<gene>
    <name evidence="10" type="ORF">SHERM_03940</name>
</gene>
<evidence type="ECO:0000256" key="4">
    <source>
        <dbReference type="ARBA" id="ARBA00023159"/>
    </source>
</evidence>
<dbReference type="EMBL" id="CACSLK010030184">
    <property type="protein sequence ID" value="CAA0836904.1"/>
    <property type="molecule type" value="Genomic_DNA"/>
</dbReference>
<dbReference type="PANTHER" id="PTHR12632">
    <property type="entry name" value="TRANSCRIPTION FACTOR NF-Y ALPHA-RELATED"/>
    <property type="match status" value="1"/>
</dbReference>
<name>A0A9N7NQI3_STRHE</name>
<feature type="compositionally biased region" description="Polar residues" evidence="9">
    <location>
        <begin position="186"/>
        <end position="200"/>
    </location>
</feature>
<dbReference type="AlphaFoldDB" id="A0A9N7NQI3"/>
<feature type="region of interest" description="Disordered" evidence="9">
    <location>
        <begin position="159"/>
        <end position="200"/>
    </location>
</feature>
<dbReference type="InterPro" id="IPR018362">
    <property type="entry name" value="CCAAT-binding_factor_CS"/>
</dbReference>
<evidence type="ECO:0000256" key="7">
    <source>
        <dbReference type="ARBA" id="ARBA00025911"/>
    </source>
</evidence>
<keyword evidence="3 8" id="KW-0238">DNA-binding</keyword>
<dbReference type="PROSITE" id="PS00686">
    <property type="entry name" value="NFYA_HAP2_1"/>
    <property type="match status" value="1"/>
</dbReference>
<evidence type="ECO:0000256" key="8">
    <source>
        <dbReference type="RuleBase" id="RU367155"/>
    </source>
</evidence>
<dbReference type="GO" id="GO:0003700">
    <property type="term" value="F:DNA-binding transcription factor activity"/>
    <property type="evidence" value="ECO:0007669"/>
    <property type="project" value="UniProtKB-UniRule"/>
</dbReference>
<keyword evidence="11" id="KW-1185">Reference proteome</keyword>
<keyword evidence="6 8" id="KW-0539">Nucleus</keyword>
<comment type="caution">
    <text evidence="10">The sequence shown here is derived from an EMBL/GenBank/DDBJ whole genome shotgun (WGS) entry which is preliminary data.</text>
</comment>
<dbReference type="OrthoDB" id="1097733at2759"/>
<evidence type="ECO:0000256" key="9">
    <source>
        <dbReference type="SAM" id="MobiDB-lite"/>
    </source>
</evidence>
<comment type="function">
    <text evidence="8">Component of the sequence-specific heterotrimeric transcription factor (NF-Y) which specifically recognizes a 5'-CCAAT-3' box motif found in the promoters of its target genes.</text>
</comment>
<dbReference type="GO" id="GO:0003677">
    <property type="term" value="F:DNA binding"/>
    <property type="evidence" value="ECO:0007669"/>
    <property type="project" value="UniProtKB-KW"/>
</dbReference>